<proteinExistence type="predicted"/>
<evidence type="ECO:0000256" key="1">
    <source>
        <dbReference type="SAM" id="Phobius"/>
    </source>
</evidence>
<reference evidence="2 3" key="1">
    <citation type="submission" date="2019-04" db="EMBL/GenBank/DDBJ databases">
        <authorList>
            <person name="Jiang L."/>
        </authorList>
    </citation>
    <scope>NUCLEOTIDE SEQUENCE [LARGE SCALE GENOMIC DNA]</scope>
    <source>
        <strain evidence="2 3">YIM 131853</strain>
    </source>
</reference>
<organism evidence="2 3">
    <name type="scientific">Naasia lichenicola</name>
    <dbReference type="NCBI Taxonomy" id="2565933"/>
    <lineage>
        <taxon>Bacteria</taxon>
        <taxon>Bacillati</taxon>
        <taxon>Actinomycetota</taxon>
        <taxon>Actinomycetes</taxon>
        <taxon>Micrococcales</taxon>
        <taxon>Microbacteriaceae</taxon>
        <taxon>Naasia</taxon>
    </lineage>
</organism>
<dbReference type="AlphaFoldDB" id="A0A4S4FG72"/>
<dbReference type="Proteomes" id="UP000309133">
    <property type="component" value="Unassembled WGS sequence"/>
</dbReference>
<keyword evidence="3" id="KW-1185">Reference proteome</keyword>
<feature type="transmembrane region" description="Helical" evidence="1">
    <location>
        <begin position="24"/>
        <end position="42"/>
    </location>
</feature>
<accession>A0A4S4FG72</accession>
<sequence length="67" mass="6962">MSLAAVVLAEGAARIELPFPPLVFGIIAISLFAVLGFVFFSYRNVANRHNDKNVRSSGGSHGGSSGA</sequence>
<evidence type="ECO:0000313" key="3">
    <source>
        <dbReference type="Proteomes" id="UP000309133"/>
    </source>
</evidence>
<dbReference type="EMBL" id="SSSM01000006">
    <property type="protein sequence ID" value="THG28694.1"/>
    <property type="molecule type" value="Genomic_DNA"/>
</dbReference>
<protein>
    <submittedName>
        <fullName evidence="2">Uncharacterized protein</fullName>
    </submittedName>
</protein>
<name>A0A4S4FG72_9MICO</name>
<keyword evidence="1" id="KW-0812">Transmembrane</keyword>
<gene>
    <name evidence="2" type="ORF">E6C64_18075</name>
</gene>
<keyword evidence="1" id="KW-1133">Transmembrane helix</keyword>
<dbReference type="OrthoDB" id="5149460at2"/>
<evidence type="ECO:0000313" key="2">
    <source>
        <dbReference type="EMBL" id="THG28694.1"/>
    </source>
</evidence>
<dbReference type="RefSeq" id="WP_136429123.1">
    <property type="nucleotide sequence ID" value="NZ_SSSM01000006.1"/>
</dbReference>
<keyword evidence="1" id="KW-0472">Membrane</keyword>
<comment type="caution">
    <text evidence="2">The sequence shown here is derived from an EMBL/GenBank/DDBJ whole genome shotgun (WGS) entry which is preliminary data.</text>
</comment>